<name>A0ABS3Y690_9ACTN</name>
<reference evidence="3 4" key="1">
    <citation type="submission" date="2021-02" db="EMBL/GenBank/DDBJ databases">
        <title>Streptomyces spirodelae sp. nov., isolated from duckweed.</title>
        <authorList>
            <person name="Saimee Y."/>
            <person name="Duangmal K."/>
        </authorList>
    </citation>
    <scope>NUCLEOTIDE SEQUENCE [LARGE SCALE GENOMIC DNA]</scope>
    <source>
        <strain evidence="3 4">DSM 42105</strain>
    </source>
</reference>
<keyword evidence="2" id="KW-0732">Signal</keyword>
<dbReference type="Proteomes" id="UP000721954">
    <property type="component" value="Unassembled WGS sequence"/>
</dbReference>
<comment type="caution">
    <text evidence="3">The sequence shown here is derived from an EMBL/GenBank/DDBJ whole genome shotgun (WGS) entry which is preliminary data.</text>
</comment>
<organism evidence="3 4">
    <name type="scientific">Streptomyces smyrnaeus</name>
    <dbReference type="NCBI Taxonomy" id="1387713"/>
    <lineage>
        <taxon>Bacteria</taxon>
        <taxon>Bacillati</taxon>
        <taxon>Actinomycetota</taxon>
        <taxon>Actinomycetes</taxon>
        <taxon>Kitasatosporales</taxon>
        <taxon>Streptomycetaceae</taxon>
        <taxon>Streptomyces</taxon>
    </lineage>
</organism>
<gene>
    <name evidence="3" type="ORF">JW613_33650</name>
</gene>
<dbReference type="GeneID" id="96263565"/>
<accession>A0ABS3Y690</accession>
<feature type="compositionally biased region" description="Basic and acidic residues" evidence="1">
    <location>
        <begin position="46"/>
        <end position="56"/>
    </location>
</feature>
<dbReference type="EMBL" id="JAFFZM010000035">
    <property type="protein sequence ID" value="MBO8203189.1"/>
    <property type="molecule type" value="Genomic_DNA"/>
</dbReference>
<feature type="signal peptide" evidence="2">
    <location>
        <begin position="1"/>
        <end position="21"/>
    </location>
</feature>
<sequence>MLVYPHRAGASLALAAACLLAAGCGSNDAPGSSDDSKQTALPESSPKPKDWTEPKKSAALPHGKRTVGGDPVNFPHTTKGAVAMLKEAAEVRVEKDHYFTDVQLRLLHRYQVEGEQTAENARKIKTKTEKKDAKLRRKAGVKKGEPLPREVSLHVDVVGYKIVSASPDSVSAWLLTREAAKDKDHKKAVTSWSRQLSVARWEKGDWKVSIADTFHAMQNQKEEDTPAAVALGKPGFNKAGWTAIRGAA</sequence>
<dbReference type="PROSITE" id="PS51257">
    <property type="entry name" value="PROKAR_LIPOPROTEIN"/>
    <property type="match status" value="1"/>
</dbReference>
<proteinExistence type="predicted"/>
<evidence type="ECO:0000256" key="1">
    <source>
        <dbReference type="SAM" id="MobiDB-lite"/>
    </source>
</evidence>
<evidence type="ECO:0000313" key="3">
    <source>
        <dbReference type="EMBL" id="MBO8203189.1"/>
    </source>
</evidence>
<feature type="chain" id="PRO_5046188791" description="Lipoprotein" evidence="2">
    <location>
        <begin position="22"/>
        <end position="248"/>
    </location>
</feature>
<keyword evidence="4" id="KW-1185">Reference proteome</keyword>
<feature type="region of interest" description="Disordered" evidence="1">
    <location>
        <begin position="27"/>
        <end position="75"/>
    </location>
</feature>
<dbReference type="RefSeq" id="WP_099876607.1">
    <property type="nucleotide sequence ID" value="NZ_JAFFZM010000035.1"/>
</dbReference>
<evidence type="ECO:0000313" key="4">
    <source>
        <dbReference type="Proteomes" id="UP000721954"/>
    </source>
</evidence>
<protein>
    <recommendedName>
        <fullName evidence="5">Lipoprotein</fullName>
    </recommendedName>
</protein>
<evidence type="ECO:0008006" key="5">
    <source>
        <dbReference type="Google" id="ProtNLM"/>
    </source>
</evidence>
<evidence type="ECO:0000256" key="2">
    <source>
        <dbReference type="SAM" id="SignalP"/>
    </source>
</evidence>